<dbReference type="OrthoDB" id="6884957at2759"/>
<feature type="region of interest" description="Disordered" evidence="1">
    <location>
        <begin position="153"/>
        <end position="174"/>
    </location>
</feature>
<sequence length="342" mass="38648">MPPQERTGCCEEEEDPRQISRTNTIDSRGNLENNLSSIDLGENSEQVEGHRGGRPWLSGEQRPQISTWYQLSTHLASLISFELFPDLRRVPVARSPLHRLASRFTPPPAASSAHTDRPSDIPTQKANNALTTPLELRMSMGVGYVNKAYTKDGSEDEAAKTRRPDEDREPEKKATDFDDLLPHVGEFGLYQKILFLLMIPFAFFVAFVYFSQIFMTITPEQHWCWIPELANLSVEDSRLTAKLDAAEPRPRNQSRTAPAAPRYKTPPARYAVVHRHEEVACDKMVNELRREGGASRPAPTTNSLTTVQLVKIKGLASRPEGFTKPSVSDRRQSRTRTEPEWL</sequence>
<evidence type="ECO:0000313" key="3">
    <source>
        <dbReference type="EMBL" id="GBP56638.1"/>
    </source>
</evidence>
<organism evidence="3 4">
    <name type="scientific">Eumeta variegata</name>
    <name type="common">Bagworm moth</name>
    <name type="synonym">Eumeta japonica</name>
    <dbReference type="NCBI Taxonomy" id="151549"/>
    <lineage>
        <taxon>Eukaryota</taxon>
        <taxon>Metazoa</taxon>
        <taxon>Ecdysozoa</taxon>
        <taxon>Arthropoda</taxon>
        <taxon>Hexapoda</taxon>
        <taxon>Insecta</taxon>
        <taxon>Pterygota</taxon>
        <taxon>Neoptera</taxon>
        <taxon>Endopterygota</taxon>
        <taxon>Lepidoptera</taxon>
        <taxon>Glossata</taxon>
        <taxon>Ditrysia</taxon>
        <taxon>Tineoidea</taxon>
        <taxon>Psychidae</taxon>
        <taxon>Oiketicinae</taxon>
        <taxon>Eumeta</taxon>
    </lineage>
</organism>
<feature type="compositionally biased region" description="Basic and acidic residues" evidence="1">
    <location>
        <begin position="327"/>
        <end position="342"/>
    </location>
</feature>
<dbReference type="STRING" id="151549.A0A4C1WYU3"/>
<evidence type="ECO:0000256" key="1">
    <source>
        <dbReference type="SAM" id="MobiDB-lite"/>
    </source>
</evidence>
<protein>
    <submittedName>
        <fullName evidence="3">Carcinine transporter</fullName>
    </submittedName>
</protein>
<dbReference type="Proteomes" id="UP000299102">
    <property type="component" value="Unassembled WGS sequence"/>
</dbReference>
<accession>A0A4C1WYU3</accession>
<keyword evidence="2" id="KW-0812">Transmembrane</keyword>
<feature type="transmembrane region" description="Helical" evidence="2">
    <location>
        <begin position="193"/>
        <end position="215"/>
    </location>
</feature>
<reference evidence="3 4" key="1">
    <citation type="journal article" date="2019" name="Commun. Biol.">
        <title>The bagworm genome reveals a unique fibroin gene that provides high tensile strength.</title>
        <authorList>
            <person name="Kono N."/>
            <person name="Nakamura H."/>
            <person name="Ohtoshi R."/>
            <person name="Tomita M."/>
            <person name="Numata K."/>
            <person name="Arakawa K."/>
        </authorList>
    </citation>
    <scope>NUCLEOTIDE SEQUENCE [LARGE SCALE GENOMIC DNA]</scope>
</reference>
<feature type="region of interest" description="Disordered" evidence="1">
    <location>
        <begin position="315"/>
        <end position="342"/>
    </location>
</feature>
<evidence type="ECO:0000313" key="4">
    <source>
        <dbReference type="Proteomes" id="UP000299102"/>
    </source>
</evidence>
<feature type="region of interest" description="Disordered" evidence="1">
    <location>
        <begin position="1"/>
        <end position="59"/>
    </location>
</feature>
<dbReference type="AlphaFoldDB" id="A0A4C1WYU3"/>
<keyword evidence="4" id="KW-1185">Reference proteome</keyword>
<dbReference type="EMBL" id="BGZK01000697">
    <property type="protein sequence ID" value="GBP56638.1"/>
    <property type="molecule type" value="Genomic_DNA"/>
</dbReference>
<gene>
    <name evidence="3" type="primary">CarT</name>
    <name evidence="3" type="ORF">EVAR_33270_1</name>
</gene>
<keyword evidence="2" id="KW-0472">Membrane</keyword>
<name>A0A4C1WYU3_EUMVA</name>
<proteinExistence type="predicted"/>
<feature type="region of interest" description="Disordered" evidence="1">
    <location>
        <begin position="103"/>
        <end position="126"/>
    </location>
</feature>
<feature type="compositionally biased region" description="Polar residues" evidence="1">
    <location>
        <begin position="19"/>
        <end position="37"/>
    </location>
</feature>
<evidence type="ECO:0000256" key="2">
    <source>
        <dbReference type="SAM" id="Phobius"/>
    </source>
</evidence>
<keyword evidence="2" id="KW-1133">Transmembrane helix</keyword>
<comment type="caution">
    <text evidence="3">The sequence shown here is derived from an EMBL/GenBank/DDBJ whole genome shotgun (WGS) entry which is preliminary data.</text>
</comment>